<dbReference type="GO" id="GO:0003677">
    <property type="term" value="F:DNA binding"/>
    <property type="evidence" value="ECO:0007669"/>
    <property type="project" value="InterPro"/>
</dbReference>
<dbReference type="EMBL" id="CP003563">
    <property type="protein sequence ID" value="AFL49684.1"/>
    <property type="molecule type" value="Genomic_DNA"/>
</dbReference>
<dbReference type="KEGG" id="sfd:USDA257_c10930"/>
<dbReference type="SMART" id="SM00857">
    <property type="entry name" value="Resolvase"/>
    <property type="match status" value="1"/>
</dbReference>
<protein>
    <recommendedName>
        <fullName evidence="1">Resolvase/invertase-type recombinase catalytic domain-containing protein</fullName>
    </recommendedName>
</protein>
<dbReference type="Pfam" id="PF00239">
    <property type="entry name" value="Resolvase"/>
    <property type="match status" value="1"/>
</dbReference>
<name>I3X1C8_SINF2</name>
<evidence type="ECO:0000313" key="3">
    <source>
        <dbReference type="Proteomes" id="UP000006180"/>
    </source>
</evidence>
<organism evidence="2 3">
    <name type="scientific">Sinorhizobium fredii (strain USDA 257)</name>
    <dbReference type="NCBI Taxonomy" id="1185652"/>
    <lineage>
        <taxon>Bacteria</taxon>
        <taxon>Pseudomonadati</taxon>
        <taxon>Pseudomonadota</taxon>
        <taxon>Alphaproteobacteria</taxon>
        <taxon>Hyphomicrobiales</taxon>
        <taxon>Rhizobiaceae</taxon>
        <taxon>Sinorhizobium/Ensifer group</taxon>
        <taxon>Sinorhizobium</taxon>
    </lineage>
</organism>
<dbReference type="PROSITE" id="PS51736">
    <property type="entry name" value="RECOMBINASES_3"/>
    <property type="match status" value="1"/>
</dbReference>
<feature type="domain" description="Resolvase/invertase-type recombinase catalytic" evidence="1">
    <location>
        <begin position="1"/>
        <end position="133"/>
    </location>
</feature>
<accession>I3X1C8</accession>
<dbReference type="Proteomes" id="UP000006180">
    <property type="component" value="Chromosome"/>
</dbReference>
<dbReference type="eggNOG" id="COG1961">
    <property type="taxonomic scope" value="Bacteria"/>
</dbReference>
<gene>
    <name evidence="2" type="ORF">USDA257_c10930</name>
</gene>
<dbReference type="HOGENOM" id="CLU_1905358_0_0_5"/>
<evidence type="ECO:0000313" key="2">
    <source>
        <dbReference type="EMBL" id="AFL49684.1"/>
    </source>
</evidence>
<evidence type="ECO:0000259" key="1">
    <source>
        <dbReference type="PROSITE" id="PS51736"/>
    </source>
</evidence>
<dbReference type="STRING" id="1185652.USDA257_c10930"/>
<dbReference type="InterPro" id="IPR036162">
    <property type="entry name" value="Resolvase-like_N_sf"/>
</dbReference>
<dbReference type="AlphaFoldDB" id="I3X1C8"/>
<sequence>MIIGYCRIGKFEPVASLEAQKLHLTRLGAEHFFCEKTGMFGSTPELEKAIACARKGDVIAVTRPYRIARTTRQVLALIERLGSKDVGLRIVGTPIDTSTTTGRMVLASAPLWTLGMSPLRSMLADLVHFWRGR</sequence>
<dbReference type="Gene3D" id="3.40.50.1390">
    <property type="entry name" value="Resolvase, N-terminal catalytic domain"/>
    <property type="match status" value="1"/>
</dbReference>
<dbReference type="SUPFAM" id="SSF53041">
    <property type="entry name" value="Resolvase-like"/>
    <property type="match status" value="1"/>
</dbReference>
<reference evidence="2 3" key="1">
    <citation type="journal article" date="2012" name="J. Bacteriol.">
        <title>Complete genome sequence of the broad-host-range strain Sinorhizobium fredii USDA257.</title>
        <authorList>
            <person name="Schuldes J."/>
            <person name="Rodriguez Orbegoso M."/>
            <person name="Schmeisser C."/>
            <person name="Krishnan H.B."/>
            <person name="Daniel R."/>
            <person name="Streit W.R."/>
        </authorList>
    </citation>
    <scope>NUCLEOTIDE SEQUENCE [LARGE SCALE GENOMIC DNA]</scope>
    <source>
        <strain evidence="2 3">USDA 257</strain>
    </source>
</reference>
<dbReference type="InterPro" id="IPR006119">
    <property type="entry name" value="Resolv_N"/>
</dbReference>
<proteinExistence type="predicted"/>
<dbReference type="PATRIC" id="fig|1185652.3.peg.1136"/>
<dbReference type="CDD" id="cd03768">
    <property type="entry name" value="SR_ResInv"/>
    <property type="match status" value="1"/>
</dbReference>
<dbReference type="GO" id="GO:0000150">
    <property type="term" value="F:DNA strand exchange activity"/>
    <property type="evidence" value="ECO:0007669"/>
    <property type="project" value="InterPro"/>
</dbReference>